<evidence type="ECO:0000313" key="1">
    <source>
        <dbReference type="EMBL" id="VCT93311.1"/>
    </source>
</evidence>
<sequence length="68" mass="8281">MNNTLLDKIKYAHRFAKRDDLYDSQYVEKAINDKDTSIQDLEDVLKYVHRFAKRDSSYDTDWIQENRH</sequence>
<geneLocation type="plasmid" evidence="1">
    <name>p576</name>
</geneLocation>
<proteinExistence type="predicted"/>
<organism evidence="1">
    <name type="scientific">Bacillus pumilus</name>
    <name type="common">Bacillus mesentericus</name>
    <dbReference type="NCBI Taxonomy" id="1408"/>
    <lineage>
        <taxon>Bacteria</taxon>
        <taxon>Bacillati</taxon>
        <taxon>Bacillota</taxon>
        <taxon>Bacilli</taxon>
        <taxon>Bacillales</taxon>
        <taxon>Bacillaceae</taxon>
        <taxon>Bacillus</taxon>
    </lineage>
</organism>
<reference evidence="1" key="1">
    <citation type="submission" date="2018-10" db="EMBL/GenBank/DDBJ databases">
        <authorList>
            <person name="Singh K. P."/>
            <person name="Ramachandran G."/>
            <person name="Val-Calvo J."/>
            <person name="Meijer J.J. W."/>
            <person name="Miguel-Arribas A."/>
            <person name="Gago Cordoba C."/>
        </authorList>
    </citation>
    <scope>NUCLEOTIDE SEQUENCE</scope>
    <source>
        <strain evidence="1">1</strain>
        <plasmid evidence="1">p576</plasmid>
    </source>
</reference>
<keyword evidence="1" id="KW-0614">Plasmid</keyword>
<protein>
    <submittedName>
        <fullName evidence="1">Uncharacterized protein</fullName>
    </submittedName>
</protein>
<dbReference type="RefSeq" id="WP_122630939.1">
    <property type="nucleotide sequence ID" value="NZ_LR026976.1"/>
</dbReference>
<dbReference type="EMBL" id="LR026976">
    <property type="protein sequence ID" value="VCT93311.1"/>
    <property type="molecule type" value="Genomic_DNA"/>
</dbReference>
<gene>
    <name evidence="1" type="primary">p26c</name>
    <name evidence="1" type="ORF">SBRMV_026</name>
</gene>
<name>A0A9Q9T5A6_BACPU</name>
<dbReference type="AlphaFoldDB" id="A0A9Q9T5A6"/>
<accession>A0A9Q9T5A6</accession>